<accession>C6H1T8</accession>
<reference evidence="2" key="1">
    <citation type="submission" date="2009-05" db="EMBL/GenBank/DDBJ databases">
        <title>The genome sequence of Ajellomyces capsulatus strain H143.</title>
        <authorList>
            <person name="Champion M."/>
            <person name="Cuomo C.A."/>
            <person name="Ma L.-J."/>
            <person name="Henn M.R."/>
            <person name="Sil A."/>
            <person name="Goldman B."/>
            <person name="Young S.K."/>
            <person name="Kodira C.D."/>
            <person name="Zeng Q."/>
            <person name="Koehrsen M."/>
            <person name="Alvarado L."/>
            <person name="Berlin A.M."/>
            <person name="Borenstein D."/>
            <person name="Chen Z."/>
            <person name="Engels R."/>
            <person name="Freedman E."/>
            <person name="Gellesch M."/>
            <person name="Goldberg J."/>
            <person name="Griggs A."/>
            <person name="Gujja S."/>
            <person name="Heiman D.I."/>
            <person name="Hepburn T.A."/>
            <person name="Howarth C."/>
            <person name="Jen D."/>
            <person name="Larson L."/>
            <person name="Lewis B."/>
            <person name="Mehta T."/>
            <person name="Park D."/>
            <person name="Pearson M."/>
            <person name="Roberts A."/>
            <person name="Saif S."/>
            <person name="Shea T.D."/>
            <person name="Shenoy N."/>
            <person name="Sisk P."/>
            <person name="Stolte C."/>
            <person name="Sykes S."/>
            <person name="Walk T."/>
            <person name="White J."/>
            <person name="Yandava C."/>
            <person name="Klein B."/>
            <person name="McEwen J.G."/>
            <person name="Puccia R."/>
            <person name="Goldman G.H."/>
            <person name="Felipe M.S."/>
            <person name="Nino-Vega G."/>
            <person name="San-Blas G."/>
            <person name="Taylor J.W."/>
            <person name="Mendoza L."/>
            <person name="Galagan J.E."/>
            <person name="Nusbaum C."/>
            <person name="Birren B.W."/>
        </authorList>
    </citation>
    <scope>NUCLEOTIDE SEQUENCE [LARGE SCALE GENOMIC DNA]</scope>
    <source>
        <strain evidence="2">H143</strain>
    </source>
</reference>
<dbReference type="HOGENOM" id="CLU_076912_0_0_1"/>
<dbReference type="AlphaFoldDB" id="C6H1T8"/>
<evidence type="ECO:0000313" key="1">
    <source>
        <dbReference type="EMBL" id="EER45091.1"/>
    </source>
</evidence>
<sequence length="314" mass="35923">MEFNEERRAGTRSISTSSKDEFILKAEKGLMVRLPVGRNSLVLRQFRQLSPQRQRAEKKKKETKFARSGRDQLQFLPPSLPKMARAVVDLLQKEPNLRGPWREGKISKEELRHKDLEIRVVLGVQTWGYESDKLPATILPGTEHGQTISVHRCKIKPRETMLQPPKVRIISGLVSELAPSRVKPLGDAWFLEAHAGRRSGVINQGGSDQFLENTLHNGLKAQTWQGTQSKRDIGLRRHENVPRFTSEVHLSHVSSLFWMSRMHLLLTELKRMIFIREPQLILASKAHRGWPFGVATSTYPWTLLTTGIKNDIIK</sequence>
<dbReference type="EMBL" id="GG692419">
    <property type="protein sequence ID" value="EER45091.1"/>
    <property type="molecule type" value="Genomic_DNA"/>
</dbReference>
<dbReference type="Proteomes" id="UP000002624">
    <property type="component" value="Unassembled WGS sequence"/>
</dbReference>
<name>C6H1T8_AJECH</name>
<organism evidence="1 2">
    <name type="scientific">Ajellomyces capsulatus (strain H143)</name>
    <name type="common">Darling's disease fungus</name>
    <name type="synonym">Histoplasma capsulatum</name>
    <dbReference type="NCBI Taxonomy" id="544712"/>
    <lineage>
        <taxon>Eukaryota</taxon>
        <taxon>Fungi</taxon>
        <taxon>Dikarya</taxon>
        <taxon>Ascomycota</taxon>
        <taxon>Pezizomycotina</taxon>
        <taxon>Eurotiomycetes</taxon>
        <taxon>Eurotiomycetidae</taxon>
        <taxon>Onygenales</taxon>
        <taxon>Ajellomycetaceae</taxon>
        <taxon>Histoplasma</taxon>
    </lineage>
</organism>
<dbReference type="VEuPathDB" id="FungiDB:HCDG_00670"/>
<evidence type="ECO:0000313" key="2">
    <source>
        <dbReference type="Proteomes" id="UP000002624"/>
    </source>
</evidence>
<gene>
    <name evidence="1" type="ORF">HCDG_00670</name>
</gene>
<dbReference type="OMA" id="HENVPRF"/>
<protein>
    <submittedName>
        <fullName evidence="1">Uncharacterized protein</fullName>
    </submittedName>
</protein>
<proteinExistence type="predicted"/>